<dbReference type="PROSITE" id="PS51144">
    <property type="entry name" value="ALPHA_CA_2"/>
    <property type="match status" value="1"/>
</dbReference>
<dbReference type="GO" id="GO:0008270">
    <property type="term" value="F:zinc ion binding"/>
    <property type="evidence" value="ECO:0007669"/>
    <property type="project" value="InterPro"/>
</dbReference>
<keyword evidence="4" id="KW-1185">Reference proteome</keyword>
<dbReference type="SMART" id="SM01057">
    <property type="entry name" value="Carb_anhydrase"/>
    <property type="match status" value="1"/>
</dbReference>
<dbReference type="GO" id="GO:0004089">
    <property type="term" value="F:carbonate dehydratase activity"/>
    <property type="evidence" value="ECO:0007669"/>
    <property type="project" value="InterPro"/>
</dbReference>
<accession>A0A3S3SPV6</accession>
<dbReference type="STRING" id="1965070.A0A3S3SPV6"/>
<dbReference type="Pfam" id="PF00194">
    <property type="entry name" value="Carb_anhydrase"/>
    <property type="match status" value="1"/>
</dbReference>
<dbReference type="InterPro" id="IPR001148">
    <property type="entry name" value="CA_dom"/>
</dbReference>
<comment type="caution">
    <text evidence="3">The sequence shown here is derived from an EMBL/GenBank/DDBJ whole genome shotgun (WGS) entry which is preliminary data.</text>
</comment>
<proteinExistence type="inferred from homology"/>
<name>A0A3S3SPV6_9ACAR</name>
<organism evidence="3 4">
    <name type="scientific">Dinothrombium tinctorium</name>
    <dbReference type="NCBI Taxonomy" id="1965070"/>
    <lineage>
        <taxon>Eukaryota</taxon>
        <taxon>Metazoa</taxon>
        <taxon>Ecdysozoa</taxon>
        <taxon>Arthropoda</taxon>
        <taxon>Chelicerata</taxon>
        <taxon>Arachnida</taxon>
        <taxon>Acari</taxon>
        <taxon>Acariformes</taxon>
        <taxon>Trombidiformes</taxon>
        <taxon>Prostigmata</taxon>
        <taxon>Anystina</taxon>
        <taxon>Parasitengona</taxon>
        <taxon>Trombidioidea</taxon>
        <taxon>Trombidiidae</taxon>
        <taxon>Dinothrombium</taxon>
    </lineage>
</organism>
<dbReference type="InterPro" id="IPR036398">
    <property type="entry name" value="CA_dom_sf"/>
</dbReference>
<dbReference type="PANTHER" id="PTHR18952">
    <property type="entry name" value="CARBONIC ANHYDRASE"/>
    <property type="match status" value="1"/>
</dbReference>
<evidence type="ECO:0000256" key="1">
    <source>
        <dbReference type="ARBA" id="ARBA00010718"/>
    </source>
</evidence>
<dbReference type="PANTHER" id="PTHR18952:SF208">
    <property type="entry name" value="CARBONIC ANHYDRASE XA-RELATED"/>
    <property type="match status" value="1"/>
</dbReference>
<comment type="similarity">
    <text evidence="1">Belongs to the alpha-carbonic anhydrase family.</text>
</comment>
<dbReference type="EMBL" id="NCKU01000098">
    <property type="protein sequence ID" value="RWS17281.1"/>
    <property type="molecule type" value="Genomic_DNA"/>
</dbReference>
<evidence type="ECO:0000313" key="4">
    <source>
        <dbReference type="Proteomes" id="UP000285301"/>
    </source>
</evidence>
<dbReference type="GO" id="GO:0006730">
    <property type="term" value="P:one-carbon metabolic process"/>
    <property type="evidence" value="ECO:0007669"/>
    <property type="project" value="TreeGrafter"/>
</dbReference>
<gene>
    <name evidence="3" type="ORF">B4U79_14624</name>
</gene>
<dbReference type="OrthoDB" id="5978072at2759"/>
<dbReference type="Gene3D" id="3.10.200.10">
    <property type="entry name" value="Alpha carbonic anhydrase"/>
    <property type="match status" value="1"/>
</dbReference>
<dbReference type="SUPFAM" id="SSF51069">
    <property type="entry name" value="Carbonic anhydrase"/>
    <property type="match status" value="1"/>
</dbReference>
<dbReference type="AlphaFoldDB" id="A0A3S3SPV6"/>
<dbReference type="Proteomes" id="UP000285301">
    <property type="component" value="Unassembled WGS sequence"/>
</dbReference>
<evidence type="ECO:0000259" key="2">
    <source>
        <dbReference type="PROSITE" id="PS51144"/>
    </source>
</evidence>
<evidence type="ECO:0000313" key="3">
    <source>
        <dbReference type="EMBL" id="RWS17281.1"/>
    </source>
</evidence>
<reference evidence="3 4" key="1">
    <citation type="journal article" date="2018" name="Gigascience">
        <title>Genomes of trombidid mites reveal novel predicted allergens and laterally-transferred genes associated with secondary metabolism.</title>
        <authorList>
            <person name="Dong X."/>
            <person name="Chaisiri K."/>
            <person name="Xia D."/>
            <person name="Armstrong S.D."/>
            <person name="Fang Y."/>
            <person name="Donnelly M.J."/>
            <person name="Kadowaki T."/>
            <person name="McGarry J.W."/>
            <person name="Darby A.C."/>
            <person name="Makepeace B.L."/>
        </authorList>
    </citation>
    <scope>NUCLEOTIDE SEQUENCE [LARGE SCALE GENOMIC DNA]</scope>
    <source>
        <strain evidence="3">UoL-WK</strain>
    </source>
</reference>
<feature type="domain" description="Alpha-carbonic anhydrase" evidence="2">
    <location>
        <begin position="8"/>
        <end position="272"/>
    </location>
</feature>
<sequence>MVKWMPVKTIEHKHIQQRPDFWGLLNPKWSHCNKGRRQSPIDINPDLLLFDPGLQAISIEGNHVSSSQTGTLLNTGRGLKFQVSTNSTVIITGGPLSYEYTLNHFMLHYGRENDRGSEHTISGIPFPGEIQFYFYNSQLFDNWTQASDQPNGLAAIAVLVQLASVERGSSGNSELKHIFDAIDAIKFKGTSTLVQKMKIDELLPTTKHYITYDGSLTEPSCFETVQWIILNKPIYATAHQFSLLRNSIHLEGYGDNFRPTQIINSRCVRTNIDTSNSTNFEASLEEIEQNNVNYKRRLCKRSGYFTYKASGCELEASGLRLETS</sequence>
<protein>
    <submittedName>
        <fullName evidence="3">Carbonic anhydrase-related protein 10-like protein</fullName>
    </submittedName>
</protein>
<dbReference type="InterPro" id="IPR023561">
    <property type="entry name" value="Carbonic_anhydrase_a-class"/>
</dbReference>